<dbReference type="InterPro" id="IPR032302">
    <property type="entry name" value="THOC2_N"/>
</dbReference>
<dbReference type="InterPro" id="IPR040007">
    <property type="entry name" value="Tho2"/>
</dbReference>
<proteinExistence type="inferred from homology"/>
<dbReference type="Pfam" id="PF11262">
    <property type="entry name" value="Tho2"/>
    <property type="match status" value="1"/>
</dbReference>
<organism evidence="10 11">
    <name type="scientific">Galdieria yellowstonensis</name>
    <dbReference type="NCBI Taxonomy" id="3028027"/>
    <lineage>
        <taxon>Eukaryota</taxon>
        <taxon>Rhodophyta</taxon>
        <taxon>Bangiophyceae</taxon>
        <taxon>Galdieriales</taxon>
        <taxon>Galdieriaceae</taxon>
        <taxon>Galdieria</taxon>
    </lineage>
</organism>
<dbReference type="InterPro" id="IPR021726">
    <property type="entry name" value="THO_THOC2_N"/>
</dbReference>
<evidence type="ECO:0000256" key="3">
    <source>
        <dbReference type="ARBA" id="ARBA00019596"/>
    </source>
</evidence>
<feature type="region of interest" description="Disordered" evidence="6">
    <location>
        <begin position="1318"/>
        <end position="1505"/>
    </location>
</feature>
<gene>
    <name evidence="10" type="ORF">GAYE_SCF09G3231</name>
</gene>
<feature type="domain" description="THO complex subunit 2 N-terminal" evidence="9">
    <location>
        <begin position="450"/>
        <end position="567"/>
    </location>
</feature>
<evidence type="ECO:0000259" key="9">
    <source>
        <dbReference type="Pfam" id="PF16134"/>
    </source>
</evidence>
<evidence type="ECO:0000256" key="6">
    <source>
        <dbReference type="SAM" id="MobiDB-lite"/>
    </source>
</evidence>
<name>A0AAV9IDD0_9RHOD</name>
<accession>A0AAV9IDD0</accession>
<feature type="domain" description="THO complex subunitTHOC2 C-terminal" evidence="7">
    <location>
        <begin position="886"/>
        <end position="1186"/>
    </location>
</feature>
<feature type="compositionally biased region" description="Polar residues" evidence="6">
    <location>
        <begin position="1425"/>
        <end position="1438"/>
    </location>
</feature>
<feature type="coiled-coil region" evidence="5">
    <location>
        <begin position="957"/>
        <end position="984"/>
    </location>
</feature>
<evidence type="ECO:0000256" key="4">
    <source>
        <dbReference type="ARBA" id="ARBA00023242"/>
    </source>
</evidence>
<evidence type="ECO:0000313" key="10">
    <source>
        <dbReference type="EMBL" id="KAK4525323.1"/>
    </source>
</evidence>
<dbReference type="GO" id="GO:0006397">
    <property type="term" value="P:mRNA processing"/>
    <property type="evidence" value="ECO:0007669"/>
    <property type="project" value="InterPro"/>
</dbReference>
<feature type="compositionally biased region" description="Basic and acidic residues" evidence="6">
    <location>
        <begin position="1318"/>
        <end position="1347"/>
    </location>
</feature>
<feature type="compositionally biased region" description="Basic and acidic residues" evidence="6">
    <location>
        <begin position="1473"/>
        <end position="1483"/>
    </location>
</feature>
<comment type="similarity">
    <text evidence="2">Belongs to the THOC2 family.</text>
</comment>
<dbReference type="EMBL" id="JANCYU010000029">
    <property type="protein sequence ID" value="KAK4525323.1"/>
    <property type="molecule type" value="Genomic_DNA"/>
</dbReference>
<evidence type="ECO:0000256" key="2">
    <source>
        <dbReference type="ARBA" id="ARBA00007857"/>
    </source>
</evidence>
<keyword evidence="11" id="KW-1185">Reference proteome</keyword>
<feature type="region of interest" description="Disordered" evidence="6">
    <location>
        <begin position="1242"/>
        <end position="1279"/>
    </location>
</feature>
<dbReference type="PANTHER" id="PTHR21597">
    <property type="entry name" value="THO2 PROTEIN"/>
    <property type="match status" value="1"/>
</dbReference>
<evidence type="ECO:0000313" key="11">
    <source>
        <dbReference type="Proteomes" id="UP001300502"/>
    </source>
</evidence>
<dbReference type="Proteomes" id="UP001300502">
    <property type="component" value="Unassembled WGS sequence"/>
</dbReference>
<feature type="domain" description="THO complex subunit 2 N-terminal" evidence="9">
    <location>
        <begin position="57"/>
        <end position="180"/>
    </location>
</feature>
<dbReference type="Pfam" id="PF11732">
    <property type="entry name" value="Thoc2"/>
    <property type="match status" value="1"/>
</dbReference>
<feature type="domain" description="THO complex subunitTHOC2 N-terminal" evidence="8">
    <location>
        <begin position="569"/>
        <end position="643"/>
    </location>
</feature>
<comment type="caution">
    <text evidence="10">The sequence shown here is derived from an EMBL/GenBank/DDBJ whole genome shotgun (WGS) entry which is preliminary data.</text>
</comment>
<evidence type="ECO:0000259" key="7">
    <source>
        <dbReference type="Pfam" id="PF11262"/>
    </source>
</evidence>
<dbReference type="InterPro" id="IPR021418">
    <property type="entry name" value="THO_THOC2_C"/>
</dbReference>
<protein>
    <recommendedName>
        <fullName evidence="3">THO complex subunit 2</fullName>
    </recommendedName>
</protein>
<keyword evidence="4" id="KW-0539">Nucleus</keyword>
<evidence type="ECO:0000259" key="8">
    <source>
        <dbReference type="Pfam" id="PF11732"/>
    </source>
</evidence>
<dbReference type="GO" id="GO:0000445">
    <property type="term" value="C:THO complex part of transcription export complex"/>
    <property type="evidence" value="ECO:0007669"/>
    <property type="project" value="TreeGrafter"/>
</dbReference>
<dbReference type="GO" id="GO:0003729">
    <property type="term" value="F:mRNA binding"/>
    <property type="evidence" value="ECO:0007669"/>
    <property type="project" value="TreeGrafter"/>
</dbReference>
<sequence>MANLEKACQCLTCTETSAEQLLQNWKEHDLEQWKAASLLWFFSVLNSECKKSNVEVSSDCDSNWLENRLEKVIAQGLESGYFSDGCLKECLEMESLETIGLLSSSTQWTRRAIRTNTRLFYTQEKFNLLREETEGFAKLITDLLSFHKSWDLMTIQRSRLVSLVGCFDLDPNRVIDLIWNASAFRDERSGELLSLLSAFRSDYISQILGFKFQNCIWNKAGAVGEEGEALESIFSPISTENSFVSSSEIFPLVEVAAEALNRQLIRLCDIWPHLSPEDSLHFTKMLEFNELVEKHTSEFGVVSLSGGESNASSRTHRTDLNVYEDLEQGPFTEGLFPKVELVCALLERGSWEVFMDCMKIWMSSDKIVDFGQQLCSHPRYRSILISIAERVLEKFLGKVLLLSNSSSRDSSLLKMSDERLMDLFGLQSLEGLVYYKGGQQRYHLIVYILLSLGPYAKQSSRCLFFLCRFVQKLLPGGCQLRNLGLKLLIEVMFPATSCIKGNSALFLELWRTVCILPFNERYQVYYLVRHSIKQEYNIVRRANSWISFETRRVLRRLAKENVKQFGRWLGKICNGNPLVAAECILEQVQSYENLIPVLVDALKYMTPLTFDVIMYCCLEQLDSCNKDKIKSDGMNLSQWYYGLCIFISGLIRKYFAVIDCRGLFHFIFNKLEEGDAVYIFLLLEILSRVSGGANTEHLSDSQISSLGGGPLLREIVTLASSSLSETKKASRKAAQMIRNVVSSEGLIADLAVLVAQQKESVLYDPVYREIPLRMVCNIFDKCQEALILYTELILGEEKYYSASSGFSENVESRFHDVAEVKLEMSNFPSFESLLVDYHLSYDSAFLFMRPFLKFERIFEVSSDASDTFNAPFHISCLTRVMSDNIWKATTPELFAIFWTLKLYDIYVPVESYRTELQRLGSLAHAEQDTESDLYSLSRDIKENRKHRQDGRKVEEIISLLEEEMQAHEKHYQRMQNLLREKKLTLFQQTTDLKRWPIVFLQMCLIPRCISSFNDAAFCSKFIQVLLDLNPPGLRILPLFHYLLVNIGQISQCLTEAEATRFGNFVADVLKLLNKWWMSEDKYNAECSNRKAFSLQMNEEDTGGISYSEFVVWNRRVHLIITNSMLSNLSSENYLDIRNSIEILSRVVKHFPRMESHGILIQKKLEEVLENKNELFKVVASRYLSLLQNERSKWISADQMHSTDSVQLKGDLLDATFLEGTHRLPKSDISTSTVEQIQVIVEEREQVSANEDTTQNENIATSHECPSKVQDDEQLQAASTDLEQSQALEEKMDLSHTADPTHAELARIQAAVAEKRQLLQKEREKRSRLSEQNTKEEVTSKSGTKEILEPGEITKSGNRSNYKKETSSSRNSSNEDAEARKRRRDLSVEEADGDTEANRRSKREKSDATSYSRNDVKTRTRDALNSGRSYSPSTRSYSNAGGEANRNRNQRSSYSSQERIFRDNESLSSKSRRSSSEQRERKLEDSEDREEYTSVRSSNRSRKGRK</sequence>
<feature type="compositionally biased region" description="Basic and acidic residues" evidence="6">
    <location>
        <begin position="1395"/>
        <end position="1406"/>
    </location>
</feature>
<dbReference type="Pfam" id="PF16134">
    <property type="entry name" value="THOC2_N"/>
    <property type="match status" value="2"/>
</dbReference>
<comment type="subcellular location">
    <subcellularLocation>
        <location evidence="1">Nucleus</location>
    </subcellularLocation>
</comment>
<dbReference type="PANTHER" id="PTHR21597:SF0">
    <property type="entry name" value="THO COMPLEX SUBUNIT 2"/>
    <property type="match status" value="1"/>
</dbReference>
<reference evidence="10 11" key="1">
    <citation type="submission" date="2022-07" db="EMBL/GenBank/DDBJ databases">
        <title>Genome-wide signatures of adaptation to extreme environments.</title>
        <authorList>
            <person name="Cho C.H."/>
            <person name="Yoon H.S."/>
        </authorList>
    </citation>
    <scope>NUCLEOTIDE SEQUENCE [LARGE SCALE GENOMIC DNA]</scope>
    <source>
        <strain evidence="10 11">108.79 E11</strain>
    </source>
</reference>
<evidence type="ECO:0000256" key="5">
    <source>
        <dbReference type="SAM" id="Coils"/>
    </source>
</evidence>
<dbReference type="GO" id="GO:0006406">
    <property type="term" value="P:mRNA export from nucleus"/>
    <property type="evidence" value="ECO:0007669"/>
    <property type="project" value="InterPro"/>
</dbReference>
<feature type="compositionally biased region" description="Polar residues" evidence="6">
    <location>
        <begin position="1247"/>
        <end position="1260"/>
    </location>
</feature>
<evidence type="ECO:0000256" key="1">
    <source>
        <dbReference type="ARBA" id="ARBA00004123"/>
    </source>
</evidence>
<keyword evidence="5" id="KW-0175">Coiled coil</keyword>